<keyword evidence="1" id="KW-1133">Transmembrane helix</keyword>
<dbReference type="Proteomes" id="UP000680348">
    <property type="component" value="Unassembled WGS sequence"/>
</dbReference>
<keyword evidence="3" id="KW-1185">Reference proteome</keyword>
<evidence type="ECO:0000256" key="1">
    <source>
        <dbReference type="SAM" id="Phobius"/>
    </source>
</evidence>
<evidence type="ECO:0000313" key="3">
    <source>
        <dbReference type="Proteomes" id="UP000680348"/>
    </source>
</evidence>
<feature type="transmembrane region" description="Helical" evidence="1">
    <location>
        <begin position="54"/>
        <end position="74"/>
    </location>
</feature>
<dbReference type="EMBL" id="JAGWCR010000004">
    <property type="protein sequence ID" value="MBS3648877.1"/>
    <property type="molecule type" value="Genomic_DNA"/>
</dbReference>
<feature type="transmembrane region" description="Helical" evidence="1">
    <location>
        <begin position="15"/>
        <end position="34"/>
    </location>
</feature>
<accession>A0A942DXL1</accession>
<keyword evidence="1" id="KW-0812">Transmembrane</keyword>
<name>A0A942DXL1_9HYPH</name>
<reference evidence="2" key="1">
    <citation type="submission" date="2021-04" db="EMBL/GenBank/DDBJ databases">
        <title>Pseudaminobacter soli sp. nov., isolated from paddy soil contaminated by heavy metals.</title>
        <authorList>
            <person name="Zhang K."/>
        </authorList>
    </citation>
    <scope>NUCLEOTIDE SEQUENCE</scope>
    <source>
        <strain evidence="2">19-2017</strain>
    </source>
</reference>
<dbReference type="AlphaFoldDB" id="A0A942DXL1"/>
<gene>
    <name evidence="2" type="ORF">KEU06_09685</name>
</gene>
<dbReference type="RefSeq" id="WP_188254439.1">
    <property type="nucleotide sequence ID" value="NZ_JABVCF010000004.1"/>
</dbReference>
<proteinExistence type="predicted"/>
<protein>
    <submittedName>
        <fullName evidence="2">Uncharacterized protein</fullName>
    </submittedName>
</protein>
<evidence type="ECO:0000313" key="2">
    <source>
        <dbReference type="EMBL" id="MBS3648877.1"/>
    </source>
</evidence>
<keyword evidence="1" id="KW-0472">Membrane</keyword>
<organism evidence="2 3">
    <name type="scientific">Pseudaminobacter soli</name>
    <name type="common">ex Zhang et al. 2022</name>
    <dbReference type="NCBI Taxonomy" id="2831468"/>
    <lineage>
        <taxon>Bacteria</taxon>
        <taxon>Pseudomonadati</taxon>
        <taxon>Pseudomonadota</taxon>
        <taxon>Alphaproteobacteria</taxon>
        <taxon>Hyphomicrobiales</taxon>
        <taxon>Phyllobacteriaceae</taxon>
        <taxon>Pseudaminobacter</taxon>
    </lineage>
</organism>
<comment type="caution">
    <text evidence="2">The sequence shown here is derived from an EMBL/GenBank/DDBJ whole genome shotgun (WGS) entry which is preliminary data.</text>
</comment>
<sequence length="97" mass="10518">MENDPKDIVNRTRRALFVFITVAFCLTVVTVMGFNPELTGKVSEVVADGLLSLAMFLSISYVAGSTIDYSGVLARFAQPRRMALPTSEPEEFKGGVG</sequence>